<accession>A0A8J5UU31</accession>
<feature type="region of interest" description="Disordered" evidence="1">
    <location>
        <begin position="168"/>
        <end position="187"/>
    </location>
</feature>
<name>A0A8J5UU31_9ASCO</name>
<reference evidence="2 3" key="1">
    <citation type="journal article" date="2021" name="DNA Res.">
        <title>Genome analysis of Candida subhashii reveals its hybrid nature and dual mitochondrial genome conformations.</title>
        <authorList>
            <person name="Mixao V."/>
            <person name="Hegedusova E."/>
            <person name="Saus E."/>
            <person name="Pryszcz L.P."/>
            <person name="Cillingova A."/>
            <person name="Nosek J."/>
            <person name="Gabaldon T."/>
        </authorList>
    </citation>
    <scope>NUCLEOTIDE SEQUENCE [LARGE SCALE GENOMIC DNA]</scope>
    <source>
        <strain evidence="2 3">CBS 10753</strain>
    </source>
</reference>
<dbReference type="AlphaFoldDB" id="A0A8J5UU31"/>
<comment type="caution">
    <text evidence="2">The sequence shown here is derived from an EMBL/GenBank/DDBJ whole genome shotgun (WGS) entry which is preliminary data.</text>
</comment>
<dbReference type="Proteomes" id="UP000694255">
    <property type="component" value="Unassembled WGS sequence"/>
</dbReference>
<dbReference type="EMBL" id="JAGSYN010000047">
    <property type="protein sequence ID" value="KAG7665732.1"/>
    <property type="molecule type" value="Genomic_DNA"/>
</dbReference>
<dbReference type="OrthoDB" id="4026428at2759"/>
<proteinExistence type="predicted"/>
<evidence type="ECO:0000313" key="3">
    <source>
        <dbReference type="Proteomes" id="UP000694255"/>
    </source>
</evidence>
<dbReference type="GeneID" id="73467553"/>
<organism evidence="2 3">
    <name type="scientific">[Candida] subhashii</name>
    <dbReference type="NCBI Taxonomy" id="561895"/>
    <lineage>
        <taxon>Eukaryota</taxon>
        <taxon>Fungi</taxon>
        <taxon>Dikarya</taxon>
        <taxon>Ascomycota</taxon>
        <taxon>Saccharomycotina</taxon>
        <taxon>Pichiomycetes</taxon>
        <taxon>Debaryomycetaceae</taxon>
        <taxon>Spathaspora</taxon>
    </lineage>
</organism>
<gene>
    <name evidence="2" type="ORF">J8A68_000752</name>
</gene>
<protein>
    <submittedName>
        <fullName evidence="2">Uncharacterized protein</fullName>
    </submittedName>
</protein>
<evidence type="ECO:0000256" key="1">
    <source>
        <dbReference type="SAM" id="MobiDB-lite"/>
    </source>
</evidence>
<evidence type="ECO:0000313" key="2">
    <source>
        <dbReference type="EMBL" id="KAG7665732.1"/>
    </source>
</evidence>
<keyword evidence="3" id="KW-1185">Reference proteome</keyword>
<sequence length="245" mass="29116">MGRSFYEKEQEKIRNLIKLPLLELVLKFLPHLQLTQKETDDTWEIVAIQLSQIQFSEAINDKKTTEEIDAIPELNGIYVRQYFESMYEEFTKNIQRGIMEWNQVEALTGNRGVPFWYNPSSRADAILYQLYQLRGRDIEIMGIISSENLENKIRRQLKKELKVGPYGLNGQGEEVQNEKENADDIEEDDKLLESTDLLQEYKRSSEKQRNEILRQELIRKDKRIEQLTQENKRLLELNHDLLRLQ</sequence>
<dbReference type="RefSeq" id="XP_049265964.1">
    <property type="nucleotide sequence ID" value="XM_049410460.1"/>
</dbReference>